<comment type="subunit">
    <text evidence="13">Homotetramer.</text>
</comment>
<evidence type="ECO:0000256" key="10">
    <source>
        <dbReference type="ARBA" id="ARBA00038983"/>
    </source>
</evidence>
<evidence type="ECO:0000259" key="14">
    <source>
        <dbReference type="Pfam" id="PF01113"/>
    </source>
</evidence>
<comment type="similarity">
    <text evidence="1 13">Belongs to the DapB family.</text>
</comment>
<dbReference type="InterPro" id="IPR036291">
    <property type="entry name" value="NAD(P)-bd_dom_sf"/>
</dbReference>
<keyword evidence="3 13" id="KW-0028">Amino-acid biosynthesis</keyword>
<dbReference type="NCBIfam" id="TIGR00036">
    <property type="entry name" value="dapB"/>
    <property type="match status" value="1"/>
</dbReference>
<feature type="binding site" evidence="13">
    <location>
        <position position="156"/>
    </location>
    <ligand>
        <name>(S)-2,3,4,5-tetrahydrodipicolinate</name>
        <dbReference type="ChEBI" id="CHEBI:16845"/>
    </ligand>
</feature>
<dbReference type="EMBL" id="JBHTIH010000002">
    <property type="protein sequence ID" value="MFD0738149.1"/>
    <property type="molecule type" value="Genomic_DNA"/>
</dbReference>
<evidence type="ECO:0000256" key="2">
    <source>
        <dbReference type="ARBA" id="ARBA00022490"/>
    </source>
</evidence>
<evidence type="ECO:0000256" key="11">
    <source>
        <dbReference type="ARBA" id="ARBA00049080"/>
    </source>
</evidence>
<comment type="catalytic activity">
    <reaction evidence="12 13">
        <text>(S)-2,3,4,5-tetrahydrodipicolinate + NAD(+) + H2O = (2S,4S)-4-hydroxy-2,3,4,5-tetrahydrodipicolinate + NADH + H(+)</text>
        <dbReference type="Rhea" id="RHEA:35323"/>
        <dbReference type="ChEBI" id="CHEBI:15377"/>
        <dbReference type="ChEBI" id="CHEBI:15378"/>
        <dbReference type="ChEBI" id="CHEBI:16845"/>
        <dbReference type="ChEBI" id="CHEBI:57540"/>
        <dbReference type="ChEBI" id="CHEBI:57945"/>
        <dbReference type="ChEBI" id="CHEBI:67139"/>
        <dbReference type="EC" id="1.17.1.8"/>
    </reaction>
</comment>
<keyword evidence="7 13" id="KW-0520">NAD</keyword>
<dbReference type="Pfam" id="PF01113">
    <property type="entry name" value="DapB_N"/>
    <property type="match status" value="1"/>
</dbReference>
<dbReference type="InterPro" id="IPR023940">
    <property type="entry name" value="DHDPR_bac"/>
</dbReference>
<organism evidence="16 17">
    <name type="scientific">Lysobacter koreensis</name>
    <dbReference type="NCBI Taxonomy" id="266122"/>
    <lineage>
        <taxon>Bacteria</taxon>
        <taxon>Pseudomonadati</taxon>
        <taxon>Pseudomonadota</taxon>
        <taxon>Gammaproteobacteria</taxon>
        <taxon>Lysobacterales</taxon>
        <taxon>Lysobacteraceae</taxon>
        <taxon>Lysobacter</taxon>
    </lineage>
</organism>
<dbReference type="InterPro" id="IPR000846">
    <property type="entry name" value="DapB_N"/>
</dbReference>
<name>A0ABW2YJK5_9GAMM</name>
<evidence type="ECO:0000256" key="4">
    <source>
        <dbReference type="ARBA" id="ARBA00022857"/>
    </source>
</evidence>
<sequence>MTSSTTKTGTTIRILIHGASGRMGQALLRLAAERDDAKVVAAVSRAQPAQRVVDGVPYFAAKEMHGVPAFDVAIDFSLAGGFDGILGLCAERDAALVSGTTGLSDAQRAALESAATRIPVLSSANFSLGVAVLSELVERAAAALPGWDCDIVEAHHVHKKDAPSGTALALGACAEHGGASPRYASLRAGDIVGEHFVQFTAAGERIELNHRATNRDIFARGALHAATRLPARVPGLYRLRDLLA</sequence>
<feature type="binding site" evidence="13">
    <location>
        <begin position="123"/>
        <end position="126"/>
    </location>
    <ligand>
        <name>NAD(+)</name>
        <dbReference type="ChEBI" id="CHEBI:57540"/>
    </ligand>
</feature>
<dbReference type="SUPFAM" id="SSF55347">
    <property type="entry name" value="Glyceraldehyde-3-phosphate dehydrogenase-like, C-terminal domain"/>
    <property type="match status" value="1"/>
</dbReference>
<comment type="catalytic activity">
    <reaction evidence="11 13">
        <text>(S)-2,3,4,5-tetrahydrodipicolinate + NADP(+) + H2O = (2S,4S)-4-hydroxy-2,3,4,5-tetrahydrodipicolinate + NADPH + H(+)</text>
        <dbReference type="Rhea" id="RHEA:35331"/>
        <dbReference type="ChEBI" id="CHEBI:15377"/>
        <dbReference type="ChEBI" id="CHEBI:15378"/>
        <dbReference type="ChEBI" id="CHEBI:16845"/>
        <dbReference type="ChEBI" id="CHEBI:57783"/>
        <dbReference type="ChEBI" id="CHEBI:58349"/>
        <dbReference type="ChEBI" id="CHEBI:67139"/>
        <dbReference type="EC" id="1.17.1.8"/>
    </reaction>
</comment>
<evidence type="ECO:0000313" key="16">
    <source>
        <dbReference type="EMBL" id="MFD0738149.1"/>
    </source>
</evidence>
<keyword evidence="6 13" id="KW-0560">Oxidoreductase</keyword>
<keyword evidence="5 13" id="KW-0220">Diaminopimelate biosynthesis</keyword>
<comment type="caution">
    <text evidence="13">Was originally thought to be a dihydrodipicolinate reductase (DHDPR), catalyzing the conversion of dihydrodipicolinate to tetrahydrodipicolinate. However, it was shown in E.coli that the substrate of the enzymatic reaction is not dihydrodipicolinate (DHDP) but in fact (2S,4S)-4-hydroxy-2,3,4,5-tetrahydrodipicolinic acid (HTPA), the product released by the DapA-catalyzed reaction.</text>
</comment>
<evidence type="ECO:0000256" key="1">
    <source>
        <dbReference type="ARBA" id="ARBA00006642"/>
    </source>
</evidence>
<dbReference type="HAMAP" id="MF_00102">
    <property type="entry name" value="DapB"/>
    <property type="match status" value="1"/>
</dbReference>
<dbReference type="Gene3D" id="3.30.360.10">
    <property type="entry name" value="Dihydrodipicolinate Reductase, domain 2"/>
    <property type="match status" value="1"/>
</dbReference>
<dbReference type="Proteomes" id="UP001597090">
    <property type="component" value="Unassembled WGS sequence"/>
</dbReference>
<evidence type="ECO:0000256" key="5">
    <source>
        <dbReference type="ARBA" id="ARBA00022915"/>
    </source>
</evidence>
<reference evidence="17" key="1">
    <citation type="journal article" date="2019" name="Int. J. Syst. Evol. Microbiol.">
        <title>The Global Catalogue of Microorganisms (GCM) 10K type strain sequencing project: providing services to taxonomists for standard genome sequencing and annotation.</title>
        <authorList>
            <consortium name="The Broad Institute Genomics Platform"/>
            <consortium name="The Broad Institute Genome Sequencing Center for Infectious Disease"/>
            <person name="Wu L."/>
            <person name="Ma J."/>
        </authorList>
    </citation>
    <scope>NUCLEOTIDE SEQUENCE [LARGE SCALE GENOMIC DNA]</scope>
    <source>
        <strain evidence="17">CCUG 55491</strain>
    </source>
</reference>
<keyword evidence="2 13" id="KW-0963">Cytoplasm</keyword>
<dbReference type="InterPro" id="IPR022663">
    <property type="entry name" value="DapB_C"/>
</dbReference>
<dbReference type="PANTHER" id="PTHR20836:SF0">
    <property type="entry name" value="4-HYDROXY-TETRAHYDRODIPICOLINATE REDUCTASE 1, CHLOROPLASTIC-RELATED"/>
    <property type="match status" value="1"/>
</dbReference>
<proteinExistence type="inferred from homology"/>
<evidence type="ECO:0000256" key="6">
    <source>
        <dbReference type="ARBA" id="ARBA00023002"/>
    </source>
</evidence>
<dbReference type="PROSITE" id="PS01298">
    <property type="entry name" value="DAPB"/>
    <property type="match status" value="1"/>
</dbReference>
<comment type="subcellular location">
    <subcellularLocation>
        <location evidence="13">Cytoplasm</location>
    </subcellularLocation>
</comment>
<keyword evidence="8 13" id="KW-0457">Lysine biosynthesis</keyword>
<evidence type="ECO:0000259" key="15">
    <source>
        <dbReference type="Pfam" id="PF05173"/>
    </source>
</evidence>
<evidence type="ECO:0000256" key="3">
    <source>
        <dbReference type="ARBA" id="ARBA00022605"/>
    </source>
</evidence>
<feature type="domain" description="Dihydrodipicolinate reductase N-terminal" evidence="14">
    <location>
        <begin position="12"/>
        <end position="126"/>
    </location>
</feature>
<comment type="function">
    <text evidence="13">Catalyzes the conversion of 4-hydroxy-tetrahydrodipicolinate (HTPA) to tetrahydrodipicolinate.</text>
</comment>
<protein>
    <recommendedName>
        <fullName evidence="10 13">4-hydroxy-tetrahydrodipicolinate reductase</fullName>
        <shortName evidence="13">HTPA reductase</shortName>
        <ecNumber evidence="10 13">1.17.1.8</ecNumber>
    </recommendedName>
</protein>
<feature type="active site" description="Proton donor" evidence="13">
    <location>
        <position position="159"/>
    </location>
</feature>
<evidence type="ECO:0000313" key="17">
    <source>
        <dbReference type="Proteomes" id="UP001597090"/>
    </source>
</evidence>
<dbReference type="GO" id="GO:0008839">
    <property type="term" value="F:4-hydroxy-tetrahydrodipicolinate reductase"/>
    <property type="evidence" value="ECO:0007669"/>
    <property type="project" value="UniProtKB-EC"/>
</dbReference>
<feature type="binding site" evidence="13">
    <location>
        <begin position="99"/>
        <end position="101"/>
    </location>
    <ligand>
        <name>NAD(+)</name>
        <dbReference type="ChEBI" id="CHEBI:57540"/>
    </ligand>
</feature>
<evidence type="ECO:0000256" key="9">
    <source>
        <dbReference type="ARBA" id="ARBA00037922"/>
    </source>
</evidence>
<gene>
    <name evidence="13 16" type="primary">dapB</name>
    <name evidence="16" type="ORF">ACFQZQ_02435</name>
</gene>
<evidence type="ECO:0000256" key="12">
    <source>
        <dbReference type="ARBA" id="ARBA00049396"/>
    </source>
</evidence>
<dbReference type="Gene3D" id="3.40.50.720">
    <property type="entry name" value="NAD(P)-binding Rossmann-like Domain"/>
    <property type="match status" value="1"/>
</dbReference>
<keyword evidence="17" id="KW-1185">Reference proteome</keyword>
<accession>A0ABW2YJK5</accession>
<evidence type="ECO:0000256" key="13">
    <source>
        <dbReference type="HAMAP-Rule" id="MF_00102"/>
    </source>
</evidence>
<feature type="binding site" evidence="13">
    <location>
        <begin position="18"/>
        <end position="23"/>
    </location>
    <ligand>
        <name>NAD(+)</name>
        <dbReference type="ChEBI" id="CHEBI:57540"/>
    </ligand>
</feature>
<comment type="pathway">
    <text evidence="9 13">Amino-acid biosynthesis; L-lysine biosynthesis via DAP pathway; (S)-tetrahydrodipicolinate from L-aspartate: step 4/4.</text>
</comment>
<dbReference type="InterPro" id="IPR022664">
    <property type="entry name" value="DapB_N_CS"/>
</dbReference>
<evidence type="ECO:0000256" key="8">
    <source>
        <dbReference type="ARBA" id="ARBA00023154"/>
    </source>
</evidence>
<dbReference type="CDD" id="cd02274">
    <property type="entry name" value="DHDPR_N"/>
    <property type="match status" value="1"/>
</dbReference>
<dbReference type="SUPFAM" id="SSF51735">
    <property type="entry name" value="NAD(P)-binding Rossmann-fold domains"/>
    <property type="match status" value="1"/>
</dbReference>
<dbReference type="PANTHER" id="PTHR20836">
    <property type="entry name" value="DIHYDRODIPICOLINATE REDUCTASE"/>
    <property type="match status" value="1"/>
</dbReference>
<feature type="domain" description="Dihydrodipicolinate reductase C-terminal" evidence="15">
    <location>
        <begin position="129"/>
        <end position="243"/>
    </location>
</feature>
<dbReference type="PIRSF" id="PIRSF000161">
    <property type="entry name" value="DHPR"/>
    <property type="match status" value="1"/>
</dbReference>
<keyword evidence="4 13" id="KW-0521">NADP</keyword>
<comment type="caution">
    <text evidence="16">The sequence shown here is derived from an EMBL/GenBank/DDBJ whole genome shotgun (WGS) entry which is preliminary data.</text>
</comment>
<feature type="active site" description="Proton donor/acceptor" evidence="13">
    <location>
        <position position="155"/>
    </location>
</feature>
<dbReference type="RefSeq" id="WP_386811087.1">
    <property type="nucleotide sequence ID" value="NZ_JBHTIH010000002.1"/>
</dbReference>
<evidence type="ECO:0000256" key="7">
    <source>
        <dbReference type="ARBA" id="ARBA00023027"/>
    </source>
</evidence>
<dbReference type="Pfam" id="PF05173">
    <property type="entry name" value="DapB_C"/>
    <property type="match status" value="1"/>
</dbReference>
<comment type="caution">
    <text evidence="13">Lacks conserved residue(s) required for the propagation of feature annotation.</text>
</comment>
<feature type="binding site" evidence="13">
    <location>
        <begin position="165"/>
        <end position="166"/>
    </location>
    <ligand>
        <name>(S)-2,3,4,5-tetrahydrodipicolinate</name>
        <dbReference type="ChEBI" id="CHEBI:16845"/>
    </ligand>
</feature>
<dbReference type="EC" id="1.17.1.8" evidence="10 13"/>